<dbReference type="GO" id="GO:0005886">
    <property type="term" value="C:plasma membrane"/>
    <property type="evidence" value="ECO:0007669"/>
    <property type="project" value="UniProtKB-SubCell"/>
</dbReference>
<evidence type="ECO:0000256" key="9">
    <source>
        <dbReference type="ARBA" id="ARBA00022679"/>
    </source>
</evidence>
<dbReference type="STRING" id="690417.IC63_04490"/>
<feature type="transmembrane region" description="Helical" evidence="19">
    <location>
        <begin position="180"/>
        <end position="213"/>
    </location>
</feature>
<dbReference type="GO" id="GO:0008818">
    <property type="term" value="F:cobalamin 5'-phosphate synthase activity"/>
    <property type="evidence" value="ECO:0007669"/>
    <property type="project" value="UniProtKB-UniRule"/>
</dbReference>
<evidence type="ECO:0000313" key="21">
    <source>
        <dbReference type="Proteomes" id="UP000029917"/>
    </source>
</evidence>
<evidence type="ECO:0000256" key="2">
    <source>
        <dbReference type="ARBA" id="ARBA00004651"/>
    </source>
</evidence>
<evidence type="ECO:0000256" key="3">
    <source>
        <dbReference type="ARBA" id="ARBA00004663"/>
    </source>
</evidence>
<evidence type="ECO:0000256" key="10">
    <source>
        <dbReference type="ARBA" id="ARBA00022692"/>
    </source>
</evidence>
<evidence type="ECO:0000256" key="16">
    <source>
        <dbReference type="ARBA" id="ARBA00032853"/>
    </source>
</evidence>
<keyword evidence="11 19" id="KW-0460">Magnesium</keyword>
<evidence type="ECO:0000256" key="4">
    <source>
        <dbReference type="ARBA" id="ARBA00010561"/>
    </source>
</evidence>
<evidence type="ECO:0000256" key="6">
    <source>
        <dbReference type="ARBA" id="ARBA00015850"/>
    </source>
</evidence>
<comment type="catalytic activity">
    <reaction evidence="17 19">
        <text>alpha-ribazole + adenosylcob(III)inamide-GDP = adenosylcob(III)alamin + GMP + H(+)</text>
        <dbReference type="Rhea" id="RHEA:16049"/>
        <dbReference type="ChEBI" id="CHEBI:10329"/>
        <dbReference type="ChEBI" id="CHEBI:15378"/>
        <dbReference type="ChEBI" id="CHEBI:18408"/>
        <dbReference type="ChEBI" id="CHEBI:58115"/>
        <dbReference type="ChEBI" id="CHEBI:60487"/>
        <dbReference type="EC" id="2.7.8.26"/>
    </reaction>
</comment>
<dbReference type="PANTHER" id="PTHR34148:SF1">
    <property type="entry name" value="ADENOSYLCOBINAMIDE-GDP RIBAZOLETRANSFERASE"/>
    <property type="match status" value="1"/>
</dbReference>
<evidence type="ECO:0000256" key="7">
    <source>
        <dbReference type="ARBA" id="ARBA00022475"/>
    </source>
</evidence>
<reference evidence="20 21" key="1">
    <citation type="submission" date="2014-09" db="EMBL/GenBank/DDBJ databases">
        <authorList>
            <person name="McGinnis J.M."/>
            <person name="Wolfgang W.J."/>
        </authorList>
    </citation>
    <scope>NUCLEOTIDE SEQUENCE [LARGE SCALE GENOMIC DNA]</scope>
    <source>
        <strain evidence="20 21">HAMBI 3106</strain>
    </source>
</reference>
<dbReference type="AlphaFoldDB" id="A0A099FF02"/>
<name>A0A099FF02_9RHOB</name>
<comment type="cofactor">
    <cofactor evidence="1 19">
        <name>Mg(2+)</name>
        <dbReference type="ChEBI" id="CHEBI:18420"/>
    </cofactor>
</comment>
<evidence type="ECO:0000256" key="5">
    <source>
        <dbReference type="ARBA" id="ARBA00013200"/>
    </source>
</evidence>
<dbReference type="GO" id="GO:0009236">
    <property type="term" value="P:cobalamin biosynthetic process"/>
    <property type="evidence" value="ECO:0007669"/>
    <property type="project" value="UniProtKB-UniRule"/>
</dbReference>
<evidence type="ECO:0000256" key="19">
    <source>
        <dbReference type="HAMAP-Rule" id="MF_00719"/>
    </source>
</evidence>
<feature type="transmembrane region" description="Helical" evidence="19">
    <location>
        <begin position="139"/>
        <end position="160"/>
    </location>
</feature>
<evidence type="ECO:0000256" key="17">
    <source>
        <dbReference type="ARBA" id="ARBA00048623"/>
    </source>
</evidence>
<comment type="function">
    <text evidence="14 19">Joins adenosylcobinamide-GDP and alpha-ribazole to generate adenosylcobalamin (Ado-cobalamin). Also synthesizes adenosylcobalamin 5'-phosphate from adenosylcobinamide-GDP and alpha-ribazole 5'-phosphate.</text>
</comment>
<dbReference type="Pfam" id="PF02654">
    <property type="entry name" value="CobS"/>
    <property type="match status" value="1"/>
</dbReference>
<comment type="similarity">
    <text evidence="4 19">Belongs to the CobS family.</text>
</comment>
<comment type="caution">
    <text evidence="20">The sequence shown here is derived from an EMBL/GenBank/DDBJ whole genome shotgun (WGS) entry which is preliminary data.</text>
</comment>
<dbReference type="RefSeq" id="WP_036717233.1">
    <property type="nucleotide sequence ID" value="NZ_JRKS01000008.1"/>
</dbReference>
<comment type="subcellular location">
    <subcellularLocation>
        <location evidence="2 19">Cell membrane</location>
        <topology evidence="2 19">Multi-pass membrane protein</topology>
    </subcellularLocation>
</comment>
<sequence length="248" mass="25148">MRLRQRASEAQLALMLLTRLPAGRLPDPAPDLAAARWAYPFVGAIVSLAGWLIHQLSLGIGLGPAAAALAAFAAMAFVTGALHHDGLADFADGIGGGRDRAHRLEIMRDSRIGSYGALALIFAVGLPVAAVAGMARVPLAAFLLAGVASRFAMLGVIEALPPARGDGLGRMTGGRDWRHLVPGALLCLAIATLVGAAGWAALVAVASTTAAIAITARRKLGGQTGDVLGATQIACECAGWLALAALIA</sequence>
<keyword evidence="12 19" id="KW-1133">Transmembrane helix</keyword>
<evidence type="ECO:0000256" key="8">
    <source>
        <dbReference type="ARBA" id="ARBA00022573"/>
    </source>
</evidence>
<protein>
    <recommendedName>
        <fullName evidence="6 19">Adenosylcobinamide-GDP ribazoletransferase</fullName>
        <ecNumber evidence="5 19">2.7.8.26</ecNumber>
    </recommendedName>
    <alternativeName>
        <fullName evidence="16 19">Cobalamin synthase</fullName>
    </alternativeName>
    <alternativeName>
        <fullName evidence="15 19">Cobalamin-5'-phosphate synthase</fullName>
    </alternativeName>
</protein>
<evidence type="ECO:0000256" key="18">
    <source>
        <dbReference type="ARBA" id="ARBA00049504"/>
    </source>
</evidence>
<dbReference type="InterPro" id="IPR003805">
    <property type="entry name" value="CobS"/>
</dbReference>
<reference evidence="20 21" key="2">
    <citation type="submission" date="2014-10" db="EMBL/GenBank/DDBJ databases">
        <title>Paracoccus sanguinis sp. nov., isolated from clinical specimens of New York State patients.</title>
        <authorList>
            <person name="Mingle L.A."/>
            <person name="Cole J.A."/>
            <person name="Lapierre P."/>
            <person name="Musser K.A."/>
        </authorList>
    </citation>
    <scope>NUCLEOTIDE SEQUENCE [LARGE SCALE GENOMIC DNA]</scope>
    <source>
        <strain evidence="20 21">HAMBI 3106</strain>
    </source>
</reference>
<comment type="pathway">
    <text evidence="3 19">Cofactor biosynthesis; adenosylcobalamin biosynthesis; adenosylcobalamin from cob(II)yrinate a,c-diamide: step 7/7.</text>
</comment>
<keyword evidence="10 19" id="KW-0812">Transmembrane</keyword>
<evidence type="ECO:0000256" key="12">
    <source>
        <dbReference type="ARBA" id="ARBA00022989"/>
    </source>
</evidence>
<keyword evidence="21" id="KW-1185">Reference proteome</keyword>
<dbReference type="PANTHER" id="PTHR34148">
    <property type="entry name" value="ADENOSYLCOBINAMIDE-GDP RIBAZOLETRANSFERASE"/>
    <property type="match status" value="1"/>
</dbReference>
<dbReference type="HAMAP" id="MF_00719">
    <property type="entry name" value="CobS"/>
    <property type="match status" value="1"/>
</dbReference>
<feature type="transmembrane region" description="Helical" evidence="19">
    <location>
        <begin position="112"/>
        <end position="132"/>
    </location>
</feature>
<feature type="transmembrane region" description="Helical" evidence="19">
    <location>
        <begin position="36"/>
        <end position="53"/>
    </location>
</feature>
<dbReference type="EC" id="2.7.8.26" evidence="5 19"/>
<evidence type="ECO:0000313" key="20">
    <source>
        <dbReference type="EMBL" id="KGJ08657.1"/>
    </source>
</evidence>
<gene>
    <name evidence="19" type="primary">cobS</name>
    <name evidence="20" type="ORF">IC63_04490</name>
</gene>
<evidence type="ECO:0000256" key="14">
    <source>
        <dbReference type="ARBA" id="ARBA00025228"/>
    </source>
</evidence>
<dbReference type="EMBL" id="JRKS01000008">
    <property type="protein sequence ID" value="KGJ08657.1"/>
    <property type="molecule type" value="Genomic_DNA"/>
</dbReference>
<dbReference type="UniPathway" id="UPA00148">
    <property type="reaction ID" value="UER00238"/>
</dbReference>
<comment type="catalytic activity">
    <reaction evidence="18 19">
        <text>alpha-ribazole 5'-phosphate + adenosylcob(III)inamide-GDP = adenosylcob(III)alamin 5'-phosphate + GMP + H(+)</text>
        <dbReference type="Rhea" id="RHEA:23560"/>
        <dbReference type="ChEBI" id="CHEBI:15378"/>
        <dbReference type="ChEBI" id="CHEBI:57918"/>
        <dbReference type="ChEBI" id="CHEBI:58115"/>
        <dbReference type="ChEBI" id="CHEBI:60487"/>
        <dbReference type="ChEBI" id="CHEBI:60493"/>
        <dbReference type="EC" id="2.7.8.26"/>
    </reaction>
</comment>
<dbReference type="Proteomes" id="UP000029917">
    <property type="component" value="Unassembled WGS sequence"/>
</dbReference>
<keyword evidence="7 19" id="KW-1003">Cell membrane</keyword>
<evidence type="ECO:0000256" key="13">
    <source>
        <dbReference type="ARBA" id="ARBA00023136"/>
    </source>
</evidence>
<proteinExistence type="inferred from homology"/>
<accession>A0A099FF02</accession>
<evidence type="ECO:0000256" key="15">
    <source>
        <dbReference type="ARBA" id="ARBA00032605"/>
    </source>
</evidence>
<keyword evidence="9 19" id="KW-0808">Transferase</keyword>
<organism evidence="20 21">
    <name type="scientific">Paracoccus sphaerophysae</name>
    <dbReference type="NCBI Taxonomy" id="690417"/>
    <lineage>
        <taxon>Bacteria</taxon>
        <taxon>Pseudomonadati</taxon>
        <taxon>Pseudomonadota</taxon>
        <taxon>Alphaproteobacteria</taxon>
        <taxon>Rhodobacterales</taxon>
        <taxon>Paracoccaceae</taxon>
        <taxon>Paracoccus</taxon>
    </lineage>
</organism>
<evidence type="ECO:0000256" key="1">
    <source>
        <dbReference type="ARBA" id="ARBA00001946"/>
    </source>
</evidence>
<keyword evidence="13 19" id="KW-0472">Membrane</keyword>
<keyword evidence="8 19" id="KW-0169">Cobalamin biosynthesis</keyword>
<evidence type="ECO:0000256" key="11">
    <source>
        <dbReference type="ARBA" id="ARBA00022842"/>
    </source>
</evidence>
<dbReference type="GO" id="GO:0051073">
    <property type="term" value="F:adenosylcobinamide-GDP ribazoletransferase activity"/>
    <property type="evidence" value="ECO:0007669"/>
    <property type="project" value="UniProtKB-UniRule"/>
</dbReference>
<feature type="transmembrane region" description="Helical" evidence="19">
    <location>
        <begin position="60"/>
        <end position="82"/>
    </location>
</feature>